<feature type="non-terminal residue" evidence="5">
    <location>
        <position position="249"/>
    </location>
</feature>
<dbReference type="GO" id="GO:0032259">
    <property type="term" value="P:methylation"/>
    <property type="evidence" value="ECO:0007669"/>
    <property type="project" value="UniProtKB-KW"/>
</dbReference>
<proteinExistence type="predicted"/>
<evidence type="ECO:0000313" key="5">
    <source>
        <dbReference type="EMBL" id="RSL62393.1"/>
    </source>
</evidence>
<reference evidence="5 6" key="1">
    <citation type="submission" date="2017-06" db="EMBL/GenBank/DDBJ databases">
        <title>Comparative genomic analysis of Ambrosia Fusariam Clade fungi.</title>
        <authorList>
            <person name="Stajich J.E."/>
            <person name="Carrillo J."/>
            <person name="Kijimoto T."/>
            <person name="Eskalen A."/>
            <person name="O'Donnell K."/>
            <person name="Kasson M."/>
        </authorList>
    </citation>
    <scope>NUCLEOTIDE SEQUENCE [LARGE SCALE GENOMIC DNA]</scope>
    <source>
        <strain evidence="5 6">NRRL62606</strain>
    </source>
</reference>
<evidence type="ECO:0000313" key="6">
    <source>
        <dbReference type="Proteomes" id="UP000287972"/>
    </source>
</evidence>
<evidence type="ECO:0000256" key="2">
    <source>
        <dbReference type="ARBA" id="ARBA00022679"/>
    </source>
</evidence>
<accession>A0A428QAR8</accession>
<keyword evidence="6" id="KW-1185">Reference proteome</keyword>
<keyword evidence="2" id="KW-0808">Transferase</keyword>
<name>A0A428QAR8_9HYPO</name>
<evidence type="ECO:0000256" key="1">
    <source>
        <dbReference type="ARBA" id="ARBA00022603"/>
    </source>
</evidence>
<dbReference type="InterPro" id="IPR051128">
    <property type="entry name" value="EgtD_Methyltrsf_superfamily"/>
</dbReference>
<gene>
    <name evidence="5" type="ORF">CEP51_013489</name>
</gene>
<keyword evidence="3" id="KW-0949">S-adenosyl-L-methionine</keyword>
<dbReference type="Pfam" id="PF10017">
    <property type="entry name" value="Methyltransf_33"/>
    <property type="match status" value="1"/>
</dbReference>
<evidence type="ECO:0000259" key="4">
    <source>
        <dbReference type="Pfam" id="PF10017"/>
    </source>
</evidence>
<keyword evidence="1" id="KW-0489">Methyltransferase</keyword>
<protein>
    <recommendedName>
        <fullName evidence="4">Histidine-specific methyltransferase SAM-dependent domain-containing protein</fullName>
    </recommendedName>
</protein>
<dbReference type="InterPro" id="IPR029063">
    <property type="entry name" value="SAM-dependent_MTases_sf"/>
</dbReference>
<dbReference type="AlphaFoldDB" id="A0A428QAR8"/>
<dbReference type="PANTHER" id="PTHR43397:SF1">
    <property type="entry name" value="ERGOTHIONEINE BIOSYNTHESIS PROTEIN 1"/>
    <property type="match status" value="1"/>
</dbReference>
<sequence length="249" mass="28389">MTNTDLPGWLPPHGRTLQLEGGKTRERILSDSYSAVCEGKKPPKELPYVGRRRRWGDFGDSRDPQGRRAQDYYQMSHEQELLHGKAREIVDFLRKYKYTWEIGPGNYVKTKKILELLGESGGQVIYIVNDIAPELEDHVDELAQLFPAPRYRIFGLHGSDQAALGFLSSRLTDPCTVLVLGTHFFNKSPDANKKLAPKWRSFFVKGHQLLVGQDGHGAEHKSMVEDSYRKFVMPFVWENARAALHEHSG</sequence>
<dbReference type="PANTHER" id="PTHR43397">
    <property type="entry name" value="ERGOTHIONEINE BIOSYNTHESIS PROTEIN 1"/>
    <property type="match status" value="1"/>
</dbReference>
<dbReference type="InterPro" id="IPR019257">
    <property type="entry name" value="MeTrfase_dom"/>
</dbReference>
<comment type="caution">
    <text evidence="5">The sequence shown here is derived from an EMBL/GenBank/DDBJ whole genome shotgun (WGS) entry which is preliminary data.</text>
</comment>
<dbReference type="Proteomes" id="UP000287972">
    <property type="component" value="Unassembled WGS sequence"/>
</dbReference>
<evidence type="ECO:0000256" key="3">
    <source>
        <dbReference type="ARBA" id="ARBA00022691"/>
    </source>
</evidence>
<dbReference type="GO" id="GO:0008168">
    <property type="term" value="F:methyltransferase activity"/>
    <property type="evidence" value="ECO:0007669"/>
    <property type="project" value="UniProtKB-KW"/>
</dbReference>
<feature type="domain" description="Histidine-specific methyltransferase SAM-dependent" evidence="4">
    <location>
        <begin position="69"/>
        <end position="229"/>
    </location>
</feature>
<organism evidence="5 6">
    <name type="scientific">Fusarium floridanum</name>
    <dbReference type="NCBI Taxonomy" id="1325733"/>
    <lineage>
        <taxon>Eukaryota</taxon>
        <taxon>Fungi</taxon>
        <taxon>Dikarya</taxon>
        <taxon>Ascomycota</taxon>
        <taxon>Pezizomycotina</taxon>
        <taxon>Sordariomycetes</taxon>
        <taxon>Hypocreomycetidae</taxon>
        <taxon>Hypocreales</taxon>
        <taxon>Nectriaceae</taxon>
        <taxon>Fusarium</taxon>
        <taxon>Fusarium solani species complex</taxon>
    </lineage>
</organism>
<dbReference type="EMBL" id="NKCL01000560">
    <property type="protein sequence ID" value="RSL62393.1"/>
    <property type="molecule type" value="Genomic_DNA"/>
</dbReference>
<dbReference type="Gene3D" id="3.40.50.150">
    <property type="entry name" value="Vaccinia Virus protein VP39"/>
    <property type="match status" value="1"/>
</dbReference>